<evidence type="ECO:0000256" key="4">
    <source>
        <dbReference type="ARBA" id="ARBA00022989"/>
    </source>
</evidence>
<dbReference type="RefSeq" id="WP_171217986.1">
    <property type="nucleotide sequence ID" value="NZ_JABEPP010000002.1"/>
</dbReference>
<evidence type="ECO:0000256" key="6">
    <source>
        <dbReference type="SAM" id="MobiDB-lite"/>
    </source>
</evidence>
<reference evidence="10 11" key="1">
    <citation type="submission" date="2020-04" db="EMBL/GenBank/DDBJ databases">
        <title>Enterovirga sp. isolate from soil.</title>
        <authorList>
            <person name="Chea S."/>
            <person name="Kim D.-U."/>
        </authorList>
    </citation>
    <scope>NUCLEOTIDE SEQUENCE [LARGE SCALE GENOMIC DNA]</scope>
    <source>
        <strain evidence="10 11">DB1703</strain>
    </source>
</reference>
<keyword evidence="4 7" id="KW-1133">Transmembrane helix</keyword>
<evidence type="ECO:0000313" key="10">
    <source>
        <dbReference type="EMBL" id="NNM72523.1"/>
    </source>
</evidence>
<protein>
    <submittedName>
        <fullName evidence="10">DUF4131 domain-containing protein</fullName>
    </submittedName>
</protein>
<name>A0A849IF56_9HYPH</name>
<keyword evidence="11" id="KW-1185">Reference proteome</keyword>
<gene>
    <name evidence="10" type="ORF">HJG44_09005</name>
</gene>
<evidence type="ECO:0000313" key="11">
    <source>
        <dbReference type="Proteomes" id="UP000564885"/>
    </source>
</evidence>
<feature type="transmembrane region" description="Helical" evidence="7">
    <location>
        <begin position="440"/>
        <end position="462"/>
    </location>
</feature>
<dbReference type="InterPro" id="IPR052159">
    <property type="entry name" value="Competence_DNA_uptake"/>
</dbReference>
<keyword evidence="2" id="KW-1003">Cell membrane</keyword>
<keyword evidence="5 7" id="KW-0472">Membrane</keyword>
<feature type="region of interest" description="Disordered" evidence="6">
    <location>
        <begin position="724"/>
        <end position="776"/>
    </location>
</feature>
<keyword evidence="3 7" id="KW-0812">Transmembrane</keyword>
<dbReference type="PANTHER" id="PTHR30619:SF1">
    <property type="entry name" value="RECOMBINATION PROTEIN 2"/>
    <property type="match status" value="1"/>
</dbReference>
<feature type="transmembrane region" description="Helical" evidence="7">
    <location>
        <begin position="56"/>
        <end position="74"/>
    </location>
</feature>
<feature type="transmembrane region" description="Helical" evidence="7">
    <location>
        <begin position="544"/>
        <end position="566"/>
    </location>
</feature>
<feature type="domain" description="ComEC/Rec2-related protein" evidence="8">
    <location>
        <begin position="276"/>
        <end position="558"/>
    </location>
</feature>
<dbReference type="InterPro" id="IPR025405">
    <property type="entry name" value="DUF4131"/>
</dbReference>
<feature type="compositionally biased region" description="Low complexity" evidence="6">
    <location>
        <begin position="730"/>
        <end position="742"/>
    </location>
</feature>
<organism evidence="10 11">
    <name type="scientific">Enterovirga aerilata</name>
    <dbReference type="NCBI Taxonomy" id="2730920"/>
    <lineage>
        <taxon>Bacteria</taxon>
        <taxon>Pseudomonadati</taxon>
        <taxon>Pseudomonadota</taxon>
        <taxon>Alphaproteobacteria</taxon>
        <taxon>Hyphomicrobiales</taxon>
        <taxon>Methylobacteriaceae</taxon>
        <taxon>Enterovirga</taxon>
    </lineage>
</organism>
<evidence type="ECO:0000259" key="9">
    <source>
        <dbReference type="Pfam" id="PF13567"/>
    </source>
</evidence>
<dbReference type="Proteomes" id="UP000564885">
    <property type="component" value="Unassembled WGS sequence"/>
</dbReference>
<proteinExistence type="predicted"/>
<dbReference type="Pfam" id="PF13567">
    <property type="entry name" value="DUF4131"/>
    <property type="match status" value="1"/>
</dbReference>
<feature type="domain" description="DUF4131" evidence="9">
    <location>
        <begin position="78"/>
        <end position="228"/>
    </location>
</feature>
<evidence type="ECO:0000256" key="5">
    <source>
        <dbReference type="ARBA" id="ARBA00023136"/>
    </source>
</evidence>
<dbReference type="PANTHER" id="PTHR30619">
    <property type="entry name" value="DNA INTERNALIZATION/COMPETENCE PROTEIN COMEC/REC2"/>
    <property type="match status" value="1"/>
</dbReference>
<dbReference type="Pfam" id="PF03772">
    <property type="entry name" value="Competence"/>
    <property type="match status" value="1"/>
</dbReference>
<evidence type="ECO:0000259" key="8">
    <source>
        <dbReference type="Pfam" id="PF03772"/>
    </source>
</evidence>
<feature type="compositionally biased region" description="Pro residues" evidence="6">
    <location>
        <begin position="743"/>
        <end position="776"/>
    </location>
</feature>
<evidence type="ECO:0000256" key="1">
    <source>
        <dbReference type="ARBA" id="ARBA00004651"/>
    </source>
</evidence>
<comment type="caution">
    <text evidence="10">The sequence shown here is derived from an EMBL/GenBank/DDBJ whole genome shotgun (WGS) entry which is preliminary data.</text>
</comment>
<evidence type="ECO:0000256" key="7">
    <source>
        <dbReference type="SAM" id="Phobius"/>
    </source>
</evidence>
<accession>A0A849IF56</accession>
<feature type="transmembrane region" description="Helical" evidence="7">
    <location>
        <begin position="297"/>
        <end position="318"/>
    </location>
</feature>
<evidence type="ECO:0000256" key="3">
    <source>
        <dbReference type="ARBA" id="ARBA00022692"/>
    </source>
</evidence>
<dbReference type="InterPro" id="IPR004477">
    <property type="entry name" value="ComEC_N"/>
</dbReference>
<dbReference type="EMBL" id="JABEPP010000002">
    <property type="protein sequence ID" value="NNM72523.1"/>
    <property type="molecule type" value="Genomic_DNA"/>
</dbReference>
<feature type="transmembrane region" description="Helical" evidence="7">
    <location>
        <begin position="338"/>
        <end position="356"/>
    </location>
</feature>
<comment type="subcellular location">
    <subcellularLocation>
        <location evidence="1">Cell membrane</location>
        <topology evidence="1">Multi-pass membrane protein</topology>
    </subcellularLocation>
</comment>
<dbReference type="AlphaFoldDB" id="A0A849IF56"/>
<dbReference type="GO" id="GO:0005886">
    <property type="term" value="C:plasma membrane"/>
    <property type="evidence" value="ECO:0007669"/>
    <property type="project" value="UniProtKB-SubCell"/>
</dbReference>
<evidence type="ECO:0000256" key="2">
    <source>
        <dbReference type="ARBA" id="ARBA00022475"/>
    </source>
</evidence>
<sequence length="776" mass="79761">MRAGRQEDGGGRGARAAALPLGLAAAWQAGSLRRAFAAGPGWAAASLAREAEARRLFPWIAVAYGAGIALAFAADGPLSVWPPLAAGAACAAAAALCRSRPVALAVLIGLAATFLGFAAAVIRTNSVAAPVLARVLPAGFEGFVESVEERQEGARLVVRLTKLDAAEQATWPARIRVGTRKREALASGDYVAGAARLLPPPEAARPGGYDFARDAYFRGIGAVGSVSGTLRRIEPAPVPPPLDLRLAAAVDHARNLLTARIAGAIGGQAGAVAAALVTGKRGLIDERTNDVLRAAGIYHVVSISGLHMMLAAGVFFSLARALLALSPTLALTWPIKKIAALVGMAGATAYCVFSGSEVAAERSLIMILVMQGAILIDRPALSMRNLAISALVVLTLQPETLLGPSLQMSYAAVAGLIALAEWSRLRSGSGEGTDPVGRALAWAGTLAVATVATTLVATLATAPFSGFHFQNLQPYGLLGNAATLPLVSFVVMPCAVLGTLLYPFGLDRPVWEAMGLGVRAVLALSEWVASLGGSTVTVPAFGEGALVLLVVALLCATLFGTGLRWLALAPAAFGLLAAWNAPRQDVYVARDGSGAAIRGRDGRLVVVGRIPPFTAEQWLKADGDPRRGTDPGIRAGARCDPIGCTVPLPDGRVVSYLEDRRGFAEDCRRAAIVLSRLTAPKDCAAALVIDRVFLAGHGATAIRAASPSFSPSFAVATSRRPDEIRPWLPAPRAVAAPAARSPGSPPARPPPPASGADPAPEPELPPAEAPDGDPGP</sequence>
<feature type="transmembrane region" description="Helical" evidence="7">
    <location>
        <begin position="482"/>
        <end position="504"/>
    </location>
</feature>
<dbReference type="NCBIfam" id="TIGR00360">
    <property type="entry name" value="ComEC_N-term"/>
    <property type="match status" value="1"/>
</dbReference>
<feature type="transmembrane region" description="Helical" evidence="7">
    <location>
        <begin position="104"/>
        <end position="122"/>
    </location>
</feature>